<keyword evidence="5 15" id="KW-0963">Cytoplasm</keyword>
<name>A0A1F6BKY7_9BACT</name>
<keyword evidence="14 15" id="KW-0694">RNA-binding</keyword>
<accession>A0A1F6BKY7</accession>
<dbReference type="GO" id="GO:0046872">
    <property type="term" value="F:metal ion binding"/>
    <property type="evidence" value="ECO:0007669"/>
    <property type="project" value="UniProtKB-KW"/>
</dbReference>
<comment type="subcellular location">
    <subcellularLocation>
        <location evidence="2 15">Cytoplasm</location>
    </subcellularLocation>
</comment>
<dbReference type="PROSITE" id="PS50137">
    <property type="entry name" value="DS_RBD"/>
    <property type="match status" value="1"/>
</dbReference>
<dbReference type="GO" id="GO:0004525">
    <property type="term" value="F:ribonuclease III activity"/>
    <property type="evidence" value="ECO:0007669"/>
    <property type="project" value="UniProtKB-UniRule"/>
</dbReference>
<evidence type="ECO:0000256" key="13">
    <source>
        <dbReference type="ARBA" id="ARBA00022842"/>
    </source>
</evidence>
<dbReference type="GO" id="GO:0019843">
    <property type="term" value="F:rRNA binding"/>
    <property type="evidence" value="ECO:0007669"/>
    <property type="project" value="UniProtKB-KW"/>
</dbReference>
<keyword evidence="13 15" id="KW-0460">Magnesium</keyword>
<evidence type="ECO:0000256" key="10">
    <source>
        <dbReference type="ARBA" id="ARBA00022723"/>
    </source>
</evidence>
<dbReference type="InterPro" id="IPR014720">
    <property type="entry name" value="dsRBD_dom"/>
</dbReference>
<dbReference type="GO" id="GO:0005737">
    <property type="term" value="C:cytoplasm"/>
    <property type="evidence" value="ECO:0007669"/>
    <property type="project" value="UniProtKB-SubCell"/>
</dbReference>
<comment type="subunit">
    <text evidence="4 15">Homodimer.</text>
</comment>
<dbReference type="GO" id="GO:0010468">
    <property type="term" value="P:regulation of gene expression"/>
    <property type="evidence" value="ECO:0007669"/>
    <property type="project" value="TreeGrafter"/>
</dbReference>
<evidence type="ECO:0000313" key="19">
    <source>
        <dbReference type="EMBL" id="OGG37570.1"/>
    </source>
</evidence>
<dbReference type="CDD" id="cd00593">
    <property type="entry name" value="RIBOc"/>
    <property type="match status" value="1"/>
</dbReference>
<dbReference type="Pfam" id="PF14622">
    <property type="entry name" value="Ribonucleas_3_3"/>
    <property type="match status" value="1"/>
</dbReference>
<dbReference type="NCBIfam" id="TIGR02191">
    <property type="entry name" value="RNaseIII"/>
    <property type="match status" value="1"/>
</dbReference>
<keyword evidence="11 15" id="KW-0255">Endonuclease</keyword>
<feature type="domain" description="RNase III" evidence="18">
    <location>
        <begin position="5"/>
        <end position="134"/>
    </location>
</feature>
<feature type="compositionally biased region" description="Basic and acidic residues" evidence="16">
    <location>
        <begin position="214"/>
        <end position="230"/>
    </location>
</feature>
<keyword evidence="6 15" id="KW-0698">rRNA processing</keyword>
<evidence type="ECO:0000256" key="2">
    <source>
        <dbReference type="ARBA" id="ARBA00004496"/>
    </source>
</evidence>
<dbReference type="SUPFAM" id="SSF54768">
    <property type="entry name" value="dsRNA-binding domain-like"/>
    <property type="match status" value="1"/>
</dbReference>
<dbReference type="HAMAP" id="MF_00104">
    <property type="entry name" value="RNase_III"/>
    <property type="match status" value="1"/>
</dbReference>
<evidence type="ECO:0000313" key="20">
    <source>
        <dbReference type="Proteomes" id="UP000176273"/>
    </source>
</evidence>
<dbReference type="EMBL" id="MFKH01000008">
    <property type="protein sequence ID" value="OGG37570.1"/>
    <property type="molecule type" value="Genomic_DNA"/>
</dbReference>
<organism evidence="19 20">
    <name type="scientific">Candidatus Jorgensenbacteria bacterium GWA1_54_12</name>
    <dbReference type="NCBI Taxonomy" id="1798468"/>
    <lineage>
        <taxon>Bacteria</taxon>
        <taxon>Candidatus Joergenseniibacteriota</taxon>
    </lineage>
</organism>
<protein>
    <recommendedName>
        <fullName evidence="15">Ribonuclease 3</fullName>
        <ecNumber evidence="15">3.1.26.3</ecNumber>
    </recommendedName>
    <alternativeName>
        <fullName evidence="15">Ribonuclease III</fullName>
        <shortName evidence="15">RNase III</shortName>
    </alternativeName>
</protein>
<evidence type="ECO:0000256" key="3">
    <source>
        <dbReference type="ARBA" id="ARBA00010183"/>
    </source>
</evidence>
<dbReference type="SMART" id="SM00535">
    <property type="entry name" value="RIBOc"/>
    <property type="match status" value="1"/>
</dbReference>
<reference evidence="19 20" key="1">
    <citation type="journal article" date="2016" name="Nat. Commun.">
        <title>Thousands of microbial genomes shed light on interconnected biogeochemical processes in an aquifer system.</title>
        <authorList>
            <person name="Anantharaman K."/>
            <person name="Brown C.T."/>
            <person name="Hug L.A."/>
            <person name="Sharon I."/>
            <person name="Castelle C.J."/>
            <person name="Probst A.J."/>
            <person name="Thomas B.C."/>
            <person name="Singh A."/>
            <person name="Wilkins M.J."/>
            <person name="Karaoz U."/>
            <person name="Brodie E.L."/>
            <person name="Williams K.H."/>
            <person name="Hubbard S.S."/>
            <person name="Banfield J.F."/>
        </authorList>
    </citation>
    <scope>NUCLEOTIDE SEQUENCE [LARGE SCALE GENOMIC DNA]</scope>
</reference>
<dbReference type="InterPro" id="IPR011907">
    <property type="entry name" value="RNase_III"/>
</dbReference>
<keyword evidence="9 15" id="KW-0540">Nuclease</keyword>
<dbReference type="GO" id="GO:0008033">
    <property type="term" value="P:tRNA processing"/>
    <property type="evidence" value="ECO:0007669"/>
    <property type="project" value="UniProtKB-KW"/>
</dbReference>
<evidence type="ECO:0000256" key="1">
    <source>
        <dbReference type="ARBA" id="ARBA00000109"/>
    </source>
</evidence>
<keyword evidence="15" id="KW-0699">rRNA-binding</keyword>
<evidence type="ECO:0000259" key="17">
    <source>
        <dbReference type="PROSITE" id="PS50137"/>
    </source>
</evidence>
<keyword evidence="7 15" id="KW-0507">mRNA processing</keyword>
<dbReference type="Pfam" id="PF00035">
    <property type="entry name" value="dsrm"/>
    <property type="match status" value="1"/>
</dbReference>
<dbReference type="EC" id="3.1.26.3" evidence="15"/>
<dbReference type="AlphaFoldDB" id="A0A1F6BKY7"/>
<dbReference type="PROSITE" id="PS50142">
    <property type="entry name" value="RNASE_3_2"/>
    <property type="match status" value="1"/>
</dbReference>
<dbReference type="STRING" id="1798468.A2110_01895"/>
<evidence type="ECO:0000256" key="4">
    <source>
        <dbReference type="ARBA" id="ARBA00011738"/>
    </source>
</evidence>
<dbReference type="PROSITE" id="PS00517">
    <property type="entry name" value="RNASE_3_1"/>
    <property type="match status" value="1"/>
</dbReference>
<comment type="cofactor">
    <cofactor evidence="15">
        <name>Mg(2+)</name>
        <dbReference type="ChEBI" id="CHEBI:18420"/>
    </cofactor>
</comment>
<dbReference type="PANTHER" id="PTHR11207">
    <property type="entry name" value="RIBONUCLEASE III"/>
    <property type="match status" value="1"/>
</dbReference>
<evidence type="ECO:0000256" key="5">
    <source>
        <dbReference type="ARBA" id="ARBA00022490"/>
    </source>
</evidence>
<feature type="domain" description="DRBM" evidence="17">
    <location>
        <begin position="161"/>
        <end position="230"/>
    </location>
</feature>
<evidence type="ECO:0000256" key="8">
    <source>
        <dbReference type="ARBA" id="ARBA00022694"/>
    </source>
</evidence>
<dbReference type="GO" id="GO:0003725">
    <property type="term" value="F:double-stranded RNA binding"/>
    <property type="evidence" value="ECO:0007669"/>
    <property type="project" value="TreeGrafter"/>
</dbReference>
<feature type="active site" evidence="15">
    <location>
        <position position="123"/>
    </location>
</feature>
<dbReference type="GO" id="GO:0006364">
    <property type="term" value="P:rRNA processing"/>
    <property type="evidence" value="ECO:0007669"/>
    <property type="project" value="UniProtKB-UniRule"/>
</dbReference>
<evidence type="ECO:0000256" key="9">
    <source>
        <dbReference type="ARBA" id="ARBA00022722"/>
    </source>
</evidence>
<gene>
    <name evidence="15" type="primary">rnc</name>
    <name evidence="19" type="ORF">A2110_01895</name>
</gene>
<sequence length="230" mass="26197">MSNDMDTLERRIGILFHDKRLLKEALTHRSYLNEHPEWEVPHNERLEFLGDAVLELVVTENLFSRFKEYDEGRLTGVRAAMVNHLMLAEVAADIGLEKHLYVSRGEAQSPKRGRQATLGNAVEALIGALYLDRGYEAAKQFVERFVLIHIPDVMREERYRDPKSLLQERVQDELQVTPTYRVLSESGPDHAKVFVVGVYFNGDFGGEGSGSSKQEAEREAAERALEHFGE</sequence>
<dbReference type="SUPFAM" id="SSF69065">
    <property type="entry name" value="RNase III domain-like"/>
    <property type="match status" value="1"/>
</dbReference>
<dbReference type="Proteomes" id="UP000176273">
    <property type="component" value="Unassembled WGS sequence"/>
</dbReference>
<evidence type="ECO:0000259" key="18">
    <source>
        <dbReference type="PROSITE" id="PS50142"/>
    </source>
</evidence>
<evidence type="ECO:0000256" key="16">
    <source>
        <dbReference type="SAM" id="MobiDB-lite"/>
    </source>
</evidence>
<evidence type="ECO:0000256" key="11">
    <source>
        <dbReference type="ARBA" id="ARBA00022759"/>
    </source>
</evidence>
<proteinExistence type="inferred from homology"/>
<feature type="region of interest" description="Disordered" evidence="16">
    <location>
        <begin position="207"/>
        <end position="230"/>
    </location>
</feature>
<comment type="function">
    <text evidence="15">Digests double-stranded RNA. Involved in the processing of primary rRNA transcript to yield the immediate precursors to the large and small rRNAs (23S and 16S). Processes some mRNAs, and tRNAs when they are encoded in the rRNA operon. Processes pre-crRNA and tracrRNA of type II CRISPR loci if present in the organism.</text>
</comment>
<dbReference type="Gene3D" id="3.30.160.20">
    <property type="match status" value="1"/>
</dbReference>
<dbReference type="GO" id="GO:0006397">
    <property type="term" value="P:mRNA processing"/>
    <property type="evidence" value="ECO:0007669"/>
    <property type="project" value="UniProtKB-UniRule"/>
</dbReference>
<comment type="caution">
    <text evidence="19">The sequence shown here is derived from an EMBL/GenBank/DDBJ whole genome shotgun (WGS) entry which is preliminary data.</text>
</comment>
<keyword evidence="10 15" id="KW-0479">Metal-binding</keyword>
<feature type="binding site" evidence="15">
    <location>
        <position position="47"/>
    </location>
    <ligand>
        <name>Mg(2+)</name>
        <dbReference type="ChEBI" id="CHEBI:18420"/>
    </ligand>
</feature>
<feature type="active site" evidence="15">
    <location>
        <position position="51"/>
    </location>
</feature>
<evidence type="ECO:0000256" key="6">
    <source>
        <dbReference type="ARBA" id="ARBA00022552"/>
    </source>
</evidence>
<dbReference type="FunFam" id="3.30.160.20:FF:000003">
    <property type="entry name" value="Ribonuclease 3"/>
    <property type="match status" value="1"/>
</dbReference>
<feature type="binding site" evidence="15">
    <location>
        <position position="120"/>
    </location>
    <ligand>
        <name>Mg(2+)</name>
        <dbReference type="ChEBI" id="CHEBI:18420"/>
    </ligand>
</feature>
<keyword evidence="8 15" id="KW-0819">tRNA processing</keyword>
<keyword evidence="12 15" id="KW-0378">Hydrolase</keyword>
<dbReference type="SMART" id="SM00358">
    <property type="entry name" value="DSRM"/>
    <property type="match status" value="1"/>
</dbReference>
<evidence type="ECO:0000256" key="12">
    <source>
        <dbReference type="ARBA" id="ARBA00022801"/>
    </source>
</evidence>
<feature type="binding site" evidence="15">
    <location>
        <position position="123"/>
    </location>
    <ligand>
        <name>Mg(2+)</name>
        <dbReference type="ChEBI" id="CHEBI:18420"/>
    </ligand>
</feature>
<dbReference type="InterPro" id="IPR036389">
    <property type="entry name" value="RNase_III_sf"/>
</dbReference>
<evidence type="ECO:0000256" key="7">
    <source>
        <dbReference type="ARBA" id="ARBA00022664"/>
    </source>
</evidence>
<dbReference type="PANTHER" id="PTHR11207:SF0">
    <property type="entry name" value="RIBONUCLEASE 3"/>
    <property type="match status" value="1"/>
</dbReference>
<dbReference type="Gene3D" id="1.10.1520.10">
    <property type="entry name" value="Ribonuclease III domain"/>
    <property type="match status" value="1"/>
</dbReference>
<comment type="catalytic activity">
    <reaction evidence="1 15">
        <text>Endonucleolytic cleavage to 5'-phosphomonoester.</text>
        <dbReference type="EC" id="3.1.26.3"/>
    </reaction>
</comment>
<evidence type="ECO:0000256" key="15">
    <source>
        <dbReference type="HAMAP-Rule" id="MF_00104"/>
    </source>
</evidence>
<dbReference type="FunFam" id="1.10.1520.10:FF:000001">
    <property type="entry name" value="Ribonuclease 3"/>
    <property type="match status" value="1"/>
</dbReference>
<evidence type="ECO:0000256" key="14">
    <source>
        <dbReference type="ARBA" id="ARBA00022884"/>
    </source>
</evidence>
<dbReference type="CDD" id="cd10845">
    <property type="entry name" value="DSRM_RNAse_III_family"/>
    <property type="match status" value="1"/>
</dbReference>
<dbReference type="InterPro" id="IPR000999">
    <property type="entry name" value="RNase_III_dom"/>
</dbReference>
<dbReference type="GO" id="GO:0042802">
    <property type="term" value="F:identical protein binding"/>
    <property type="evidence" value="ECO:0007669"/>
    <property type="project" value="UniProtKB-ARBA"/>
</dbReference>
<comment type="similarity">
    <text evidence="3">Belongs to the ribonuclease III family.</text>
</comment>